<evidence type="ECO:0000256" key="2">
    <source>
        <dbReference type="ARBA" id="ARBA00017823"/>
    </source>
</evidence>
<evidence type="ECO:0000256" key="7">
    <source>
        <dbReference type="ARBA" id="ARBA00024739"/>
    </source>
</evidence>
<comment type="similarity">
    <text evidence="1">Belongs to the FlgM family.</text>
</comment>
<comment type="function">
    <text evidence="7">Responsible for the coupling of flagellin expression to flagellar assembly by preventing expression of the flagellin genes when a component of the middle class of proteins is defective. It negatively regulates flagellar genes by inhibiting the activity of FliA by directly binding to FliA.</text>
</comment>
<dbReference type="InterPro" id="IPR007412">
    <property type="entry name" value="FlgM"/>
</dbReference>
<evidence type="ECO:0000256" key="4">
    <source>
        <dbReference type="ARBA" id="ARBA00022795"/>
    </source>
</evidence>
<evidence type="ECO:0000256" key="8">
    <source>
        <dbReference type="ARBA" id="ARBA00030117"/>
    </source>
</evidence>
<evidence type="ECO:0000256" key="5">
    <source>
        <dbReference type="ARBA" id="ARBA00023015"/>
    </source>
</evidence>
<evidence type="ECO:0000313" key="10">
    <source>
        <dbReference type="EMBL" id="PRY99726.1"/>
    </source>
</evidence>
<dbReference type="Proteomes" id="UP000238308">
    <property type="component" value="Unassembled WGS sequence"/>
</dbReference>
<evidence type="ECO:0000313" key="11">
    <source>
        <dbReference type="Proteomes" id="UP000238308"/>
    </source>
</evidence>
<dbReference type="SUPFAM" id="SSF101498">
    <property type="entry name" value="Anti-sigma factor FlgM"/>
    <property type="match status" value="1"/>
</dbReference>
<dbReference type="Pfam" id="PF04316">
    <property type="entry name" value="FlgM"/>
    <property type="match status" value="1"/>
</dbReference>
<reference evidence="10 11" key="1">
    <citation type="submission" date="2018-03" db="EMBL/GenBank/DDBJ databases">
        <title>Genomic Encyclopedia of Type Strains, Phase III (KMG-III): the genomes of soil and plant-associated and newly described type strains.</title>
        <authorList>
            <person name="Whitman W."/>
        </authorList>
    </citation>
    <scope>NUCLEOTIDE SEQUENCE [LARGE SCALE GENOMIC DNA]</scope>
    <source>
        <strain evidence="10 11">MWH-P2sevCIIIb</strain>
    </source>
</reference>
<keyword evidence="4" id="KW-1005">Bacterial flagellum biogenesis</keyword>
<name>A0A2T0XLC2_9BURK</name>
<proteinExistence type="inferred from homology"/>
<protein>
    <recommendedName>
        <fullName evidence="2">Negative regulator of flagellin synthesis</fullName>
    </recommendedName>
    <alternativeName>
        <fullName evidence="8">Anti-sigma-28 factor</fullName>
    </alternativeName>
</protein>
<dbReference type="GO" id="GO:0044781">
    <property type="term" value="P:bacterial-type flagellum organization"/>
    <property type="evidence" value="ECO:0007669"/>
    <property type="project" value="UniProtKB-KW"/>
</dbReference>
<organism evidence="10 11">
    <name type="scientific">Jezberella montanilacus</name>
    <dbReference type="NCBI Taxonomy" id="323426"/>
    <lineage>
        <taxon>Bacteria</taxon>
        <taxon>Pseudomonadati</taxon>
        <taxon>Pseudomonadota</taxon>
        <taxon>Betaproteobacteria</taxon>
        <taxon>Burkholderiales</taxon>
        <taxon>Alcaligenaceae</taxon>
        <taxon>Jezberella</taxon>
    </lineage>
</organism>
<dbReference type="EMBL" id="PVTV01000011">
    <property type="protein sequence ID" value="PRY99726.1"/>
    <property type="molecule type" value="Genomic_DNA"/>
</dbReference>
<dbReference type="RefSeq" id="WP_106226987.1">
    <property type="nucleotide sequence ID" value="NZ_PVTV01000011.1"/>
</dbReference>
<feature type="domain" description="Anti-sigma-28 factor FlgM C-terminal" evidence="9">
    <location>
        <begin position="50"/>
        <end position="99"/>
    </location>
</feature>
<keyword evidence="3" id="KW-0678">Repressor</keyword>
<sequence>MSTINGVNLLNVTSGSNTQAATAATTPAAGATTAGIGTNVASPTIAGSAITTQSTQLQAIKASLDIGAPIDLLKVSSLKSAIDAGTYVPDASQIANGLIASATGFLSP</sequence>
<evidence type="ECO:0000259" key="9">
    <source>
        <dbReference type="Pfam" id="PF04316"/>
    </source>
</evidence>
<accession>A0A2T0XLC2</accession>
<dbReference type="InterPro" id="IPR031316">
    <property type="entry name" value="FlgM_C"/>
</dbReference>
<evidence type="ECO:0000256" key="6">
    <source>
        <dbReference type="ARBA" id="ARBA00023163"/>
    </source>
</evidence>
<keyword evidence="11" id="KW-1185">Reference proteome</keyword>
<gene>
    <name evidence="10" type="ORF">BCM14_1179</name>
</gene>
<comment type="caution">
    <text evidence="10">The sequence shown here is derived from an EMBL/GenBank/DDBJ whole genome shotgun (WGS) entry which is preliminary data.</text>
</comment>
<evidence type="ECO:0000256" key="3">
    <source>
        <dbReference type="ARBA" id="ARBA00022491"/>
    </source>
</evidence>
<keyword evidence="5" id="KW-0805">Transcription regulation</keyword>
<dbReference type="AlphaFoldDB" id="A0A2T0XLC2"/>
<dbReference type="InterPro" id="IPR035890">
    <property type="entry name" value="Anti-sigma-28_factor_FlgM_sf"/>
</dbReference>
<dbReference type="GO" id="GO:0045892">
    <property type="term" value="P:negative regulation of DNA-templated transcription"/>
    <property type="evidence" value="ECO:0007669"/>
    <property type="project" value="InterPro"/>
</dbReference>
<dbReference type="NCBIfam" id="TIGR03824">
    <property type="entry name" value="FlgM_jcvi"/>
    <property type="match status" value="1"/>
</dbReference>
<evidence type="ECO:0000256" key="1">
    <source>
        <dbReference type="ARBA" id="ARBA00005322"/>
    </source>
</evidence>
<keyword evidence="6" id="KW-0804">Transcription</keyword>